<protein>
    <submittedName>
        <fullName evidence="3">Preprotein-translocase subunit g</fullName>
    </submittedName>
</protein>
<feature type="transmembrane region" description="Helical" evidence="1">
    <location>
        <begin position="43"/>
        <end position="66"/>
    </location>
</feature>
<dbReference type="EMBL" id="MF101452">
    <property type="protein sequence ID" value="ARW68523.1"/>
    <property type="molecule type" value="Genomic_DNA"/>
</dbReference>
<proteinExistence type="predicted"/>
<keyword evidence="3" id="KW-0934">Plastid</keyword>
<dbReference type="AlphaFoldDB" id="A0A1Z1MQZ5"/>
<geneLocation type="chloroplast" evidence="3"/>
<feature type="chain" id="PRO_5012893327" evidence="2">
    <location>
        <begin position="20"/>
        <end position="67"/>
    </location>
</feature>
<keyword evidence="3" id="KW-0150">Chloroplast</keyword>
<keyword evidence="1" id="KW-1133">Transmembrane helix</keyword>
<accession>A0A1Z1MQZ5</accession>
<keyword evidence="1" id="KW-0812">Transmembrane</keyword>
<evidence type="ECO:0000256" key="1">
    <source>
        <dbReference type="SAM" id="Phobius"/>
    </source>
</evidence>
<keyword evidence="1" id="KW-0472">Membrane</keyword>
<dbReference type="RefSeq" id="YP_009399126.1">
    <property type="nucleotide sequence ID" value="NC_035295.1"/>
</dbReference>
<evidence type="ECO:0000256" key="2">
    <source>
        <dbReference type="SAM" id="SignalP"/>
    </source>
</evidence>
<sequence length="67" mass="7835">MIKLIWYFFSISLISLVLINNPNSSNTISQNKIFTFNSNQLFIQKIIFINVILFILCTVLYSVYIVI</sequence>
<evidence type="ECO:0000313" key="3">
    <source>
        <dbReference type="EMBL" id="ARW68523.1"/>
    </source>
</evidence>
<dbReference type="GeneID" id="33361768"/>
<feature type="signal peptide" evidence="2">
    <location>
        <begin position="1"/>
        <end position="19"/>
    </location>
</feature>
<organism evidence="3">
    <name type="scientific">Taenioma perpusillum</name>
    <dbReference type="NCBI Taxonomy" id="210852"/>
    <lineage>
        <taxon>Eukaryota</taxon>
        <taxon>Rhodophyta</taxon>
        <taxon>Florideophyceae</taxon>
        <taxon>Rhodymeniophycidae</taxon>
        <taxon>Ceramiales</taxon>
        <taxon>Delesseriaceae</taxon>
        <taxon>Taenioma</taxon>
    </lineage>
</organism>
<keyword evidence="2" id="KW-0732">Signal</keyword>
<gene>
    <name evidence="3" type="primary">secG</name>
</gene>
<name>A0A1Z1MQZ5_9FLOR</name>
<reference evidence="3" key="1">
    <citation type="journal article" date="2017" name="J. Phycol.">
        <title>Analysis of chloroplast genomes and a supermatrix inform reclassification of the Rhodomelaceae (Rhodophyta).</title>
        <authorList>
            <person name="Diaz-Tapia P."/>
            <person name="Maggs C.A."/>
            <person name="West J.A."/>
            <person name="Verbruggen H."/>
        </authorList>
    </citation>
    <scope>NUCLEOTIDE SEQUENCE</scope>
    <source>
        <strain evidence="3">PD1676</strain>
    </source>
</reference>